<feature type="domain" description="Myb-like" evidence="5">
    <location>
        <begin position="65"/>
        <end position="115"/>
    </location>
</feature>
<evidence type="ECO:0000313" key="7">
    <source>
        <dbReference type="EMBL" id="QLF96263.1"/>
    </source>
</evidence>
<feature type="domain" description="Myb-like" evidence="5">
    <location>
        <begin position="12"/>
        <end position="64"/>
    </location>
</feature>
<name>A0A7G3WX90_MORAL</name>
<evidence type="ECO:0000256" key="1">
    <source>
        <dbReference type="ARBA" id="ARBA00004123"/>
    </source>
</evidence>
<dbReference type="PANTHER" id="PTHR47999:SF86">
    <property type="entry name" value="MYB-RELATED PROTEIN MYB4-LIKE"/>
    <property type="match status" value="1"/>
</dbReference>
<comment type="subcellular location">
    <subcellularLocation>
        <location evidence="1">Nucleus</location>
    </subcellularLocation>
</comment>
<dbReference type="Gene3D" id="1.10.10.60">
    <property type="entry name" value="Homeodomain-like"/>
    <property type="match status" value="2"/>
</dbReference>
<dbReference type="InterPro" id="IPR017930">
    <property type="entry name" value="Myb_dom"/>
</dbReference>
<dbReference type="PROSITE" id="PS51294">
    <property type="entry name" value="HTH_MYB"/>
    <property type="match status" value="1"/>
</dbReference>
<feature type="region of interest" description="Disordered" evidence="4">
    <location>
        <begin position="122"/>
        <end position="145"/>
    </location>
</feature>
<dbReference type="PROSITE" id="PS50090">
    <property type="entry name" value="MYB_LIKE"/>
    <property type="match status" value="2"/>
</dbReference>
<feature type="region of interest" description="Disordered" evidence="4">
    <location>
        <begin position="1"/>
        <end position="20"/>
    </location>
</feature>
<gene>
    <name evidence="7" type="primary">TT2L3</name>
</gene>
<reference evidence="7" key="1">
    <citation type="submission" date="2019-08" db="EMBL/GenBank/DDBJ databases">
        <title>A hierarchical and feedback regulation network constructed by MYB-bHLH-WD40 complexes determines the pigmentation of mulberry fruits.</title>
        <authorList>
            <person name="Li H."/>
        </authorList>
    </citation>
    <scope>NUCLEOTIDE SEQUENCE</scope>
    <source>
        <tissue evidence="7">Fruit</tissue>
    </source>
</reference>
<evidence type="ECO:0000256" key="2">
    <source>
        <dbReference type="ARBA" id="ARBA00023125"/>
    </source>
</evidence>
<evidence type="ECO:0000256" key="3">
    <source>
        <dbReference type="ARBA" id="ARBA00023242"/>
    </source>
</evidence>
<dbReference type="InterPro" id="IPR001005">
    <property type="entry name" value="SANT/Myb"/>
</dbReference>
<dbReference type="AlphaFoldDB" id="A0A7G3WX90"/>
<dbReference type="EMBL" id="MN337860">
    <property type="protein sequence ID" value="QLF96263.1"/>
    <property type="molecule type" value="mRNA"/>
</dbReference>
<sequence length="238" mass="27427">MGERRPRISGGSDEGSSRRWTAMEDKTLTEYIRINGERQWNCLPQNAGLKKSGRSCRLRWLNYLKPGIKRGNISQKEEDTIIRLHKNLGNRWSVIAGLLPGRTDNEIKNYWNTKISKKIKEDDCKADSTTSSDPKPSIGHESLEVPNLTTKQQLGLCEVPQTSLNESDETSIPSPEEARMELEDDPVAAQPRDIYGVVHEHFETILSPVRICEDKWQLMHDDVWMDFEIWNTFPDQQY</sequence>
<dbReference type="Pfam" id="PF00249">
    <property type="entry name" value="Myb_DNA-binding"/>
    <property type="match status" value="2"/>
</dbReference>
<evidence type="ECO:0000259" key="5">
    <source>
        <dbReference type="PROSITE" id="PS50090"/>
    </source>
</evidence>
<accession>A0A7G3WX90</accession>
<organism evidence="7">
    <name type="scientific">Morus alba</name>
    <name type="common">White mulberry</name>
    <dbReference type="NCBI Taxonomy" id="3498"/>
    <lineage>
        <taxon>Eukaryota</taxon>
        <taxon>Viridiplantae</taxon>
        <taxon>Streptophyta</taxon>
        <taxon>Embryophyta</taxon>
        <taxon>Tracheophyta</taxon>
        <taxon>Spermatophyta</taxon>
        <taxon>Magnoliopsida</taxon>
        <taxon>eudicotyledons</taxon>
        <taxon>Gunneridae</taxon>
        <taxon>Pentapetalae</taxon>
        <taxon>rosids</taxon>
        <taxon>fabids</taxon>
        <taxon>Rosales</taxon>
        <taxon>Moraceae</taxon>
        <taxon>Moreae</taxon>
        <taxon>Morus</taxon>
    </lineage>
</organism>
<protein>
    <submittedName>
        <fullName evidence="7">R2R3-myeloblastosis protein</fullName>
    </submittedName>
</protein>
<keyword evidence="2" id="KW-0238">DNA-binding</keyword>
<evidence type="ECO:0000256" key="4">
    <source>
        <dbReference type="SAM" id="MobiDB-lite"/>
    </source>
</evidence>
<dbReference type="GO" id="GO:0003677">
    <property type="term" value="F:DNA binding"/>
    <property type="evidence" value="ECO:0007669"/>
    <property type="project" value="UniProtKB-KW"/>
</dbReference>
<proteinExistence type="evidence at transcript level"/>
<feature type="domain" description="HTH myb-type" evidence="6">
    <location>
        <begin position="65"/>
        <end position="119"/>
    </location>
</feature>
<dbReference type="GO" id="GO:0005634">
    <property type="term" value="C:nucleus"/>
    <property type="evidence" value="ECO:0007669"/>
    <property type="project" value="UniProtKB-SubCell"/>
</dbReference>
<evidence type="ECO:0000259" key="6">
    <source>
        <dbReference type="PROSITE" id="PS51294"/>
    </source>
</evidence>
<dbReference type="SUPFAM" id="SSF46689">
    <property type="entry name" value="Homeodomain-like"/>
    <property type="match status" value="1"/>
</dbReference>
<dbReference type="InterPro" id="IPR009057">
    <property type="entry name" value="Homeodomain-like_sf"/>
</dbReference>
<dbReference type="CDD" id="cd00167">
    <property type="entry name" value="SANT"/>
    <property type="match status" value="2"/>
</dbReference>
<dbReference type="InterPro" id="IPR015495">
    <property type="entry name" value="Myb_TF_plants"/>
</dbReference>
<dbReference type="PANTHER" id="PTHR47999">
    <property type="entry name" value="TRANSCRIPTION FACTOR MYB8-RELATED-RELATED"/>
    <property type="match status" value="1"/>
</dbReference>
<keyword evidence="3" id="KW-0539">Nucleus</keyword>
<dbReference type="SMART" id="SM00717">
    <property type="entry name" value="SANT"/>
    <property type="match status" value="2"/>
</dbReference>